<dbReference type="SMART" id="SM00388">
    <property type="entry name" value="HisKA"/>
    <property type="match status" value="1"/>
</dbReference>
<dbReference type="Pfam" id="PF02518">
    <property type="entry name" value="HATPase_c"/>
    <property type="match status" value="1"/>
</dbReference>
<dbReference type="InterPro" id="IPR003594">
    <property type="entry name" value="HATPase_dom"/>
</dbReference>
<evidence type="ECO:0000256" key="8">
    <source>
        <dbReference type="SAM" id="Phobius"/>
    </source>
</evidence>
<sequence length="760" mass="83979">MSSRRPSFFASARGRLLIFNLLVVAVTLMVSGVAILGFRHASQIQELVQQQTLDDMTGSMNLARETANVATSAVRLSQVVGALEYKSEAERLKQTQTALRRSLETLAAAPLARKEPALVARIIERSNALQQSVTGMLERGQRRHLERNALLSALWQSQSYLRHLQDINRRFGGNQPDGQLLSEMARLLIAAIETPSPRATIQQLEAVMASLPHTAAQPLVNFVLPDFNAELRRLAPLSRQLEESDLAISWYMFHIKALVAILNSDINLYVEQVAAASELRTRQSHQELRSISLFITAFALLALVITGFAGWYIYRNLGSNLTAISRAMSRLAHGEQEVSVPGLQRRDELGELARSFSVFARNTASLQHTTRLLKEKSGQMEIDRIERQGLEEALLHSQKMKAVGQLTGGLAHDFNNLLAVIIGSLELIDPASPEASRVGRALKAAERGALLTQRLLAFSRKQSLHPRAIEMKPMLENLGELMRHSLPATLSLDIEAQHPAWPAWIDVSQLENAIINLVMNARDAMEGQSGVIKIRTWNQRVTRSDGRRQDMVALEVIDHGCGMSQAIKAQVFEPFFTTKQTGSGSGLGLSMVYGFVRQSGGRVEIESAPGQGTVVRLQLPRATQQAAIHSETTHAEAAPHSDRLILVLEDEADVRQTLCEQLHQLGYLTLEAETGQQALRMLEASPDIEIFISDLMLPGALSGAEVINHVRVHFPHLPLLLMSGQDLRPAHNPALPDVELLRKPFTRAQLAQALRKVTLN</sequence>
<dbReference type="PROSITE" id="PS50110">
    <property type="entry name" value="RESPONSE_REGULATORY"/>
    <property type="match status" value="1"/>
</dbReference>
<dbReference type="PROSITE" id="PS50885">
    <property type="entry name" value="HAMP"/>
    <property type="match status" value="1"/>
</dbReference>
<keyword evidence="4 7" id="KW-0597">Phosphoprotein</keyword>
<dbReference type="Proteomes" id="UP000683497">
    <property type="component" value="Chromosome"/>
</dbReference>
<keyword evidence="8" id="KW-0812">Transmembrane</keyword>
<comment type="catalytic activity">
    <reaction evidence="1">
        <text>ATP + protein L-histidine = ADP + protein N-phospho-L-histidine.</text>
        <dbReference type="EC" id="2.7.13.3"/>
    </reaction>
</comment>
<protein>
    <recommendedName>
        <fullName evidence="3">histidine kinase</fullName>
        <ecNumber evidence="3">2.7.13.3</ecNumber>
    </recommendedName>
</protein>
<dbReference type="SUPFAM" id="SSF158472">
    <property type="entry name" value="HAMP domain-like"/>
    <property type="match status" value="1"/>
</dbReference>
<dbReference type="PANTHER" id="PTHR43065:SF42">
    <property type="entry name" value="TWO-COMPONENT SENSOR PPRA"/>
    <property type="match status" value="1"/>
</dbReference>
<evidence type="ECO:0000256" key="3">
    <source>
        <dbReference type="ARBA" id="ARBA00012438"/>
    </source>
</evidence>
<feature type="domain" description="Response regulatory" evidence="10">
    <location>
        <begin position="644"/>
        <end position="758"/>
    </location>
</feature>
<organism evidence="12 13">
    <name type="scientific">Leclercia pneumoniae</name>
    <dbReference type="NCBI Taxonomy" id="2815358"/>
    <lineage>
        <taxon>Bacteria</taxon>
        <taxon>Pseudomonadati</taxon>
        <taxon>Pseudomonadota</taxon>
        <taxon>Gammaproteobacteria</taxon>
        <taxon>Enterobacterales</taxon>
        <taxon>Enterobacteriaceae</taxon>
        <taxon>Leclercia</taxon>
    </lineage>
</organism>
<dbReference type="SUPFAM" id="SSF55874">
    <property type="entry name" value="ATPase domain of HSP90 chaperone/DNA topoisomerase II/histidine kinase"/>
    <property type="match status" value="1"/>
</dbReference>
<feature type="domain" description="Histidine kinase" evidence="9">
    <location>
        <begin position="409"/>
        <end position="623"/>
    </location>
</feature>
<keyword evidence="8" id="KW-0472">Membrane</keyword>
<accession>A0ABX8JUE8</accession>
<feature type="transmembrane region" description="Helical" evidence="8">
    <location>
        <begin position="16"/>
        <end position="38"/>
    </location>
</feature>
<dbReference type="InterPro" id="IPR003661">
    <property type="entry name" value="HisK_dim/P_dom"/>
</dbReference>
<evidence type="ECO:0000256" key="7">
    <source>
        <dbReference type="PROSITE-ProRule" id="PRU00169"/>
    </source>
</evidence>
<dbReference type="SMART" id="SM00387">
    <property type="entry name" value="HATPase_c"/>
    <property type="match status" value="1"/>
</dbReference>
<dbReference type="InterPro" id="IPR001789">
    <property type="entry name" value="Sig_transdc_resp-reg_receiver"/>
</dbReference>
<dbReference type="SMART" id="SM00304">
    <property type="entry name" value="HAMP"/>
    <property type="match status" value="1"/>
</dbReference>
<dbReference type="Pfam" id="PF00072">
    <property type="entry name" value="Response_reg"/>
    <property type="match status" value="1"/>
</dbReference>
<reference evidence="12 13" key="1">
    <citation type="submission" date="2021-06" db="EMBL/GenBank/DDBJ databases">
        <title>Leclercia pneumoniae sp. nov.</title>
        <authorList>
            <person name="Hoenemann M."/>
            <person name="Viehweger A."/>
            <person name="Dietze N."/>
        </authorList>
    </citation>
    <scope>NUCLEOTIDE SEQUENCE [LARGE SCALE GENOMIC DNA]</scope>
    <source>
        <strain evidence="13">49125</strain>
    </source>
</reference>
<dbReference type="SUPFAM" id="SSF52172">
    <property type="entry name" value="CheY-like"/>
    <property type="match status" value="1"/>
</dbReference>
<feature type="modified residue" description="4-aspartylphosphate" evidence="7">
    <location>
        <position position="694"/>
    </location>
</feature>
<dbReference type="InterPro" id="IPR036097">
    <property type="entry name" value="HisK_dim/P_sf"/>
</dbReference>
<dbReference type="Pfam" id="PF00672">
    <property type="entry name" value="HAMP"/>
    <property type="match status" value="1"/>
</dbReference>
<dbReference type="Gene3D" id="6.10.340.10">
    <property type="match status" value="1"/>
</dbReference>
<dbReference type="InterPro" id="IPR011006">
    <property type="entry name" value="CheY-like_superfamily"/>
</dbReference>
<dbReference type="PRINTS" id="PR00344">
    <property type="entry name" value="BCTRLSENSOR"/>
</dbReference>
<dbReference type="Gene3D" id="3.30.565.10">
    <property type="entry name" value="Histidine kinase-like ATPase, C-terminal domain"/>
    <property type="match status" value="1"/>
</dbReference>
<dbReference type="CDD" id="cd06225">
    <property type="entry name" value="HAMP"/>
    <property type="match status" value="1"/>
</dbReference>
<evidence type="ECO:0000313" key="12">
    <source>
        <dbReference type="EMBL" id="QWW79296.1"/>
    </source>
</evidence>
<dbReference type="PANTHER" id="PTHR43065">
    <property type="entry name" value="SENSOR HISTIDINE KINASE"/>
    <property type="match status" value="1"/>
</dbReference>
<dbReference type="InterPro" id="IPR004358">
    <property type="entry name" value="Sig_transdc_His_kin-like_C"/>
</dbReference>
<dbReference type="CDD" id="cd00082">
    <property type="entry name" value="HisKA"/>
    <property type="match status" value="1"/>
</dbReference>
<dbReference type="Gene3D" id="1.10.287.130">
    <property type="match status" value="1"/>
</dbReference>
<dbReference type="Pfam" id="PF00512">
    <property type="entry name" value="HisKA"/>
    <property type="match status" value="1"/>
</dbReference>
<dbReference type="EMBL" id="CP076838">
    <property type="protein sequence ID" value="QWW79296.1"/>
    <property type="molecule type" value="Genomic_DNA"/>
</dbReference>
<evidence type="ECO:0000313" key="13">
    <source>
        <dbReference type="Proteomes" id="UP000683497"/>
    </source>
</evidence>
<dbReference type="EC" id="2.7.13.3" evidence="3"/>
<keyword evidence="5" id="KW-0808">Transferase</keyword>
<evidence type="ECO:0000256" key="2">
    <source>
        <dbReference type="ARBA" id="ARBA00004429"/>
    </source>
</evidence>
<evidence type="ECO:0000259" key="9">
    <source>
        <dbReference type="PROSITE" id="PS50109"/>
    </source>
</evidence>
<dbReference type="RefSeq" id="WP_207292821.1">
    <property type="nucleotide sequence ID" value="NZ_CP071383.1"/>
</dbReference>
<dbReference type="PROSITE" id="PS50109">
    <property type="entry name" value="HIS_KIN"/>
    <property type="match status" value="1"/>
</dbReference>
<evidence type="ECO:0000256" key="6">
    <source>
        <dbReference type="ARBA" id="ARBA00022777"/>
    </source>
</evidence>
<dbReference type="Gene3D" id="3.40.50.2300">
    <property type="match status" value="1"/>
</dbReference>
<evidence type="ECO:0000256" key="5">
    <source>
        <dbReference type="ARBA" id="ARBA00022679"/>
    </source>
</evidence>
<proteinExistence type="predicted"/>
<feature type="transmembrane region" description="Helical" evidence="8">
    <location>
        <begin position="291"/>
        <end position="314"/>
    </location>
</feature>
<dbReference type="InterPro" id="IPR003660">
    <property type="entry name" value="HAMP_dom"/>
</dbReference>
<evidence type="ECO:0000259" key="11">
    <source>
        <dbReference type="PROSITE" id="PS50885"/>
    </source>
</evidence>
<evidence type="ECO:0000256" key="4">
    <source>
        <dbReference type="ARBA" id="ARBA00022553"/>
    </source>
</evidence>
<dbReference type="InterPro" id="IPR036890">
    <property type="entry name" value="HATPase_C_sf"/>
</dbReference>
<keyword evidence="8" id="KW-1133">Transmembrane helix</keyword>
<name>A0ABX8JUE8_9ENTR</name>
<dbReference type="InterPro" id="IPR005467">
    <property type="entry name" value="His_kinase_dom"/>
</dbReference>
<gene>
    <name evidence="12" type="ORF">KQ929_19045</name>
</gene>
<dbReference type="SUPFAM" id="SSF47384">
    <property type="entry name" value="Homodimeric domain of signal transducing histidine kinase"/>
    <property type="match status" value="1"/>
</dbReference>
<keyword evidence="6" id="KW-0418">Kinase</keyword>
<keyword evidence="13" id="KW-1185">Reference proteome</keyword>
<evidence type="ECO:0000259" key="10">
    <source>
        <dbReference type="PROSITE" id="PS50110"/>
    </source>
</evidence>
<comment type="subcellular location">
    <subcellularLocation>
        <location evidence="2">Cell inner membrane</location>
        <topology evidence="2">Multi-pass membrane protein</topology>
    </subcellularLocation>
</comment>
<evidence type="ECO:0000256" key="1">
    <source>
        <dbReference type="ARBA" id="ARBA00000085"/>
    </source>
</evidence>
<feature type="domain" description="HAMP" evidence="11">
    <location>
        <begin position="315"/>
        <end position="368"/>
    </location>
</feature>
<dbReference type="SMART" id="SM00448">
    <property type="entry name" value="REC"/>
    <property type="match status" value="1"/>
</dbReference>